<evidence type="ECO:0000256" key="4">
    <source>
        <dbReference type="ARBA" id="ARBA00022692"/>
    </source>
</evidence>
<protein>
    <submittedName>
        <fullName evidence="13">Similar to Solute carrier family 25 member 45 acc. no. Q8CFJ7</fullName>
    </submittedName>
</protein>
<evidence type="ECO:0000256" key="10">
    <source>
        <dbReference type="PROSITE-ProRule" id="PRU00282"/>
    </source>
</evidence>
<proteinExistence type="inferred from homology"/>
<comment type="subcellular location">
    <subcellularLocation>
        <location evidence="1">Mitochondrion inner membrane</location>
        <topology evidence="1">Multi-pass membrane protein</topology>
    </subcellularLocation>
</comment>
<keyword evidence="5" id="KW-0677">Repeat</keyword>
<evidence type="ECO:0000256" key="7">
    <source>
        <dbReference type="ARBA" id="ARBA00022989"/>
    </source>
</evidence>
<feature type="repeat" description="Solcar" evidence="10">
    <location>
        <begin position="1"/>
        <end position="74"/>
    </location>
</feature>
<feature type="repeat" description="Solcar" evidence="10">
    <location>
        <begin position="77"/>
        <end position="158"/>
    </location>
</feature>
<keyword evidence="4 10" id="KW-0812">Transmembrane</keyword>
<evidence type="ECO:0000256" key="5">
    <source>
        <dbReference type="ARBA" id="ARBA00022737"/>
    </source>
</evidence>
<dbReference type="Proteomes" id="UP000018144">
    <property type="component" value="Unassembled WGS sequence"/>
</dbReference>
<dbReference type="PANTHER" id="PTHR45624:SF10">
    <property type="entry name" value="SLC (SOLUTE CARRIER) HOMOLOG"/>
    <property type="match status" value="1"/>
</dbReference>
<feature type="repeat" description="Solcar" evidence="10">
    <location>
        <begin position="165"/>
        <end position="270"/>
    </location>
</feature>
<dbReference type="SUPFAM" id="SSF103506">
    <property type="entry name" value="Mitochondrial carrier"/>
    <property type="match status" value="1"/>
</dbReference>
<organism evidence="13 14">
    <name type="scientific">Pyronema omphalodes (strain CBS 100304)</name>
    <name type="common">Pyronema confluens</name>
    <dbReference type="NCBI Taxonomy" id="1076935"/>
    <lineage>
        <taxon>Eukaryota</taxon>
        <taxon>Fungi</taxon>
        <taxon>Dikarya</taxon>
        <taxon>Ascomycota</taxon>
        <taxon>Pezizomycotina</taxon>
        <taxon>Pezizomycetes</taxon>
        <taxon>Pezizales</taxon>
        <taxon>Pyronemataceae</taxon>
        <taxon>Pyronema</taxon>
    </lineage>
</organism>
<feature type="transmembrane region" description="Helical" evidence="12">
    <location>
        <begin position="167"/>
        <end position="188"/>
    </location>
</feature>
<keyword evidence="7 12" id="KW-1133">Transmembrane helix</keyword>
<evidence type="ECO:0000256" key="12">
    <source>
        <dbReference type="SAM" id="Phobius"/>
    </source>
</evidence>
<comment type="similarity">
    <text evidence="2 11">Belongs to the mitochondrial carrier (TC 2.A.29) family.</text>
</comment>
<keyword evidence="9 10" id="KW-0472">Membrane</keyword>
<dbReference type="OMA" id="WVTATPF"/>
<accession>U4LCB7</accession>
<dbReference type="AlphaFoldDB" id="U4LCB7"/>
<dbReference type="GO" id="GO:0005743">
    <property type="term" value="C:mitochondrial inner membrane"/>
    <property type="evidence" value="ECO:0007669"/>
    <property type="project" value="UniProtKB-SubCell"/>
</dbReference>
<dbReference type="InterPro" id="IPR018108">
    <property type="entry name" value="MCP_transmembrane"/>
</dbReference>
<reference evidence="13 14" key="1">
    <citation type="journal article" date="2013" name="PLoS Genet.">
        <title>The genome and development-dependent transcriptomes of Pyronema confluens: a window into fungal evolution.</title>
        <authorList>
            <person name="Traeger S."/>
            <person name="Altegoer F."/>
            <person name="Freitag M."/>
            <person name="Gabaldon T."/>
            <person name="Kempken F."/>
            <person name="Kumar A."/>
            <person name="Marcet-Houben M."/>
            <person name="Poggeler S."/>
            <person name="Stajich J.E."/>
            <person name="Nowrousian M."/>
        </authorList>
    </citation>
    <scope>NUCLEOTIDE SEQUENCE [LARGE SCALE GENOMIC DNA]</scope>
    <source>
        <strain evidence="14">CBS 100304</strain>
        <tissue evidence="13">Vegetative mycelium</tissue>
    </source>
</reference>
<dbReference type="EMBL" id="HF936418">
    <property type="protein sequence ID" value="CCX16481.1"/>
    <property type="molecule type" value="Genomic_DNA"/>
</dbReference>
<gene>
    <name evidence="13" type="ORF">PCON_03124</name>
</gene>
<dbReference type="GO" id="GO:0022857">
    <property type="term" value="F:transmembrane transporter activity"/>
    <property type="evidence" value="ECO:0007669"/>
    <property type="project" value="TreeGrafter"/>
</dbReference>
<dbReference type="Gene3D" id="1.50.40.10">
    <property type="entry name" value="Mitochondrial carrier domain"/>
    <property type="match status" value="1"/>
</dbReference>
<evidence type="ECO:0000256" key="1">
    <source>
        <dbReference type="ARBA" id="ARBA00004448"/>
    </source>
</evidence>
<dbReference type="OrthoDB" id="193856at2759"/>
<keyword evidence="14" id="KW-1185">Reference proteome</keyword>
<dbReference type="PRINTS" id="PR00926">
    <property type="entry name" value="MITOCARRIER"/>
</dbReference>
<keyword evidence="8" id="KW-0496">Mitochondrion</keyword>
<evidence type="ECO:0000256" key="9">
    <source>
        <dbReference type="ARBA" id="ARBA00023136"/>
    </source>
</evidence>
<dbReference type="InterPro" id="IPR023395">
    <property type="entry name" value="MCP_dom_sf"/>
</dbReference>
<evidence type="ECO:0000256" key="8">
    <source>
        <dbReference type="ARBA" id="ARBA00023128"/>
    </source>
</evidence>
<dbReference type="STRING" id="1076935.U4LCB7"/>
<evidence type="ECO:0000313" key="13">
    <source>
        <dbReference type="EMBL" id="CCX16481.1"/>
    </source>
</evidence>
<name>U4LCB7_PYROM</name>
<dbReference type="Pfam" id="PF00153">
    <property type="entry name" value="Mito_carr"/>
    <property type="match status" value="3"/>
</dbReference>
<dbReference type="InterPro" id="IPR002067">
    <property type="entry name" value="MCP"/>
</dbReference>
<evidence type="ECO:0000256" key="6">
    <source>
        <dbReference type="ARBA" id="ARBA00022792"/>
    </source>
</evidence>
<sequence length="287" mass="31002">MSDFIAGYVSGALSILIGSPLDIIKSRLQASSSRGATYNFPSVSSYLRGTTPPLLTYGALNSILFATYNRTLPLLPDTLTGIWIAGAAGGLTSFILSAPTEVVKTRAQVTGAGSWEVTRGLWRRYGPHGLYLGGTITAARDAIGYGWYFAAYEGVRRYWEEEQRDQAGVILFAGGVAGVATWASIYPLDVVKTRVQTQLFPETWGETRGLLGGAGKRTSWHGGLGAGECAKMLYREAGYRGFFDGMGVCMARAFLVNAVQWAIYEYIMRALKAPACLGAREEFTEVA</sequence>
<keyword evidence="6" id="KW-0999">Mitochondrion inner membrane</keyword>
<dbReference type="eggNOG" id="KOG0758">
    <property type="taxonomic scope" value="Eukaryota"/>
</dbReference>
<dbReference type="PROSITE" id="PS50920">
    <property type="entry name" value="SOLCAR"/>
    <property type="match status" value="3"/>
</dbReference>
<evidence type="ECO:0000313" key="14">
    <source>
        <dbReference type="Proteomes" id="UP000018144"/>
    </source>
</evidence>
<evidence type="ECO:0000256" key="2">
    <source>
        <dbReference type="ARBA" id="ARBA00006375"/>
    </source>
</evidence>
<dbReference type="InterPro" id="IPR050567">
    <property type="entry name" value="Mitochondrial_Carrier"/>
</dbReference>
<feature type="transmembrane region" description="Helical" evidence="12">
    <location>
        <begin position="6"/>
        <end position="24"/>
    </location>
</feature>
<keyword evidence="3 11" id="KW-0813">Transport</keyword>
<evidence type="ECO:0000256" key="11">
    <source>
        <dbReference type="RuleBase" id="RU000488"/>
    </source>
</evidence>
<dbReference type="PANTHER" id="PTHR45624">
    <property type="entry name" value="MITOCHONDRIAL BASIC AMINO ACIDS TRANSPORTER-RELATED"/>
    <property type="match status" value="1"/>
</dbReference>
<evidence type="ECO:0000256" key="3">
    <source>
        <dbReference type="ARBA" id="ARBA00022448"/>
    </source>
</evidence>